<evidence type="ECO:0000313" key="2">
    <source>
        <dbReference type="EMBL" id="CAE8720233.1"/>
    </source>
</evidence>
<sequence length="78" mass="9080">MLPGETVLEQFVVKSCFLRVPNPFCEVRGRLLLTNFRLKFQTPKGTLRKELDWMREAKYFDVPMGMIEDQGPANTTSR</sequence>
<proteinExistence type="predicted"/>
<dbReference type="OrthoDB" id="443913at2759"/>
<dbReference type="EMBL" id="CAJNNW010033753">
    <property type="protein sequence ID" value="CAE8720233.1"/>
    <property type="molecule type" value="Genomic_DNA"/>
</dbReference>
<organism evidence="1 3">
    <name type="scientific">Polarella glacialis</name>
    <name type="common">Dinoflagellate</name>
    <dbReference type="NCBI Taxonomy" id="89957"/>
    <lineage>
        <taxon>Eukaryota</taxon>
        <taxon>Sar</taxon>
        <taxon>Alveolata</taxon>
        <taxon>Dinophyceae</taxon>
        <taxon>Suessiales</taxon>
        <taxon>Suessiaceae</taxon>
        <taxon>Polarella</taxon>
    </lineage>
</organism>
<dbReference type="EMBL" id="CAJNNV010029002">
    <property type="protein sequence ID" value="CAE8626635.1"/>
    <property type="molecule type" value="Genomic_DNA"/>
</dbReference>
<dbReference type="Proteomes" id="UP000654075">
    <property type="component" value="Unassembled WGS sequence"/>
</dbReference>
<evidence type="ECO:0000313" key="3">
    <source>
        <dbReference type="Proteomes" id="UP000654075"/>
    </source>
</evidence>
<keyword evidence="3" id="KW-1185">Reference proteome</keyword>
<evidence type="ECO:0000313" key="1">
    <source>
        <dbReference type="EMBL" id="CAE8626635.1"/>
    </source>
</evidence>
<gene>
    <name evidence="1" type="ORF">PGLA1383_LOCUS43541</name>
    <name evidence="2" type="ORF">PGLA2088_LOCUS41192</name>
</gene>
<comment type="caution">
    <text evidence="1">The sequence shown here is derived from an EMBL/GenBank/DDBJ whole genome shotgun (WGS) entry which is preliminary data.</text>
</comment>
<dbReference type="Proteomes" id="UP000626109">
    <property type="component" value="Unassembled WGS sequence"/>
</dbReference>
<protein>
    <submittedName>
        <fullName evidence="1">Uncharacterized protein</fullName>
    </submittedName>
</protein>
<name>A0A813GUF4_POLGL</name>
<accession>A0A813GUF4</accession>
<dbReference type="AlphaFoldDB" id="A0A813GUF4"/>
<reference evidence="1" key="1">
    <citation type="submission" date="2021-02" db="EMBL/GenBank/DDBJ databases">
        <authorList>
            <person name="Dougan E. K."/>
            <person name="Rhodes N."/>
            <person name="Thang M."/>
            <person name="Chan C."/>
        </authorList>
    </citation>
    <scope>NUCLEOTIDE SEQUENCE</scope>
</reference>